<accession>A0ACA9TPI1</accession>
<organism evidence="1 2">
    <name type="scientific">Clonostachys rosea f. rosea IK726</name>
    <dbReference type="NCBI Taxonomy" id="1349383"/>
    <lineage>
        <taxon>Eukaryota</taxon>
        <taxon>Fungi</taxon>
        <taxon>Dikarya</taxon>
        <taxon>Ascomycota</taxon>
        <taxon>Pezizomycotina</taxon>
        <taxon>Sordariomycetes</taxon>
        <taxon>Hypocreomycetidae</taxon>
        <taxon>Hypocreales</taxon>
        <taxon>Bionectriaceae</taxon>
        <taxon>Clonostachys</taxon>
    </lineage>
</organism>
<reference evidence="1" key="1">
    <citation type="submission" date="2020-04" db="EMBL/GenBank/DDBJ databases">
        <authorList>
            <person name="Broberg M."/>
        </authorList>
    </citation>
    <scope>NUCLEOTIDE SEQUENCE</scope>
</reference>
<dbReference type="EMBL" id="CADEHS020000006">
    <property type="protein sequence ID" value="CAG9942850.1"/>
    <property type="molecule type" value="Genomic_DNA"/>
</dbReference>
<reference evidence="1" key="2">
    <citation type="submission" date="2021-10" db="EMBL/GenBank/DDBJ databases">
        <authorList>
            <person name="Piombo E."/>
        </authorList>
    </citation>
    <scope>NUCLEOTIDE SEQUENCE</scope>
</reference>
<sequence length="124" mass="13460">MESSEAIPGLEARLTQYIQRYVAQNGNYAKVNRDAGEALPGGTTRAVLSHQPFPIAFKGGHGPFVTSLDDDEYIDFVSEYCAAMIGHSHPDIVAAVHRIADGGLLLEGQILVKENWHASLPRDS</sequence>
<keyword evidence="2" id="KW-1185">Reference proteome</keyword>
<proteinExistence type="predicted"/>
<name>A0ACA9TPI1_BIOOC</name>
<evidence type="ECO:0000313" key="2">
    <source>
        <dbReference type="Proteomes" id="UP000836387"/>
    </source>
</evidence>
<evidence type="ECO:0000313" key="1">
    <source>
        <dbReference type="EMBL" id="CAG9942850.1"/>
    </source>
</evidence>
<gene>
    <name evidence="1" type="ORF">CRV2_00009791</name>
</gene>
<comment type="caution">
    <text evidence="1">The sequence shown here is derived from an EMBL/GenBank/DDBJ whole genome shotgun (WGS) entry which is preliminary data.</text>
</comment>
<dbReference type="Proteomes" id="UP000836387">
    <property type="component" value="Unassembled WGS sequence"/>
</dbReference>
<protein>
    <submittedName>
        <fullName evidence="1">Uncharacterized protein</fullName>
    </submittedName>
</protein>